<accession>A0A1I1TEI1</accession>
<comment type="catalytic activity">
    <reaction evidence="9">
        <text>(sulfur carrier)-H + L-cysteine = (sulfur carrier)-SH + L-alanine</text>
        <dbReference type="Rhea" id="RHEA:43892"/>
        <dbReference type="Rhea" id="RHEA-COMP:14737"/>
        <dbReference type="Rhea" id="RHEA-COMP:14739"/>
        <dbReference type="ChEBI" id="CHEBI:29917"/>
        <dbReference type="ChEBI" id="CHEBI:35235"/>
        <dbReference type="ChEBI" id="CHEBI:57972"/>
        <dbReference type="ChEBI" id="CHEBI:64428"/>
        <dbReference type="EC" id="2.8.1.7"/>
    </reaction>
</comment>
<dbReference type="PANTHER" id="PTHR11601:SF34">
    <property type="entry name" value="CYSTEINE DESULFURASE"/>
    <property type="match status" value="1"/>
</dbReference>
<evidence type="ECO:0000256" key="8">
    <source>
        <dbReference type="ARBA" id="ARBA00023014"/>
    </source>
</evidence>
<dbReference type="FunFam" id="3.40.640.10:FF:000084">
    <property type="entry name" value="IscS-like cysteine desulfurase"/>
    <property type="match status" value="1"/>
</dbReference>
<dbReference type="AlphaFoldDB" id="A0A1I1TEI1"/>
<keyword evidence="8" id="KW-0411">Iron-sulfur</keyword>
<dbReference type="GO" id="GO:0046872">
    <property type="term" value="F:metal ion binding"/>
    <property type="evidence" value="ECO:0007669"/>
    <property type="project" value="UniProtKB-KW"/>
</dbReference>
<dbReference type="RefSeq" id="WP_090081386.1">
    <property type="nucleotide sequence ID" value="NZ_FOMR01000002.1"/>
</dbReference>
<keyword evidence="5" id="KW-0479">Metal-binding</keyword>
<dbReference type="InterPro" id="IPR015422">
    <property type="entry name" value="PyrdxlP-dep_Trfase_small"/>
</dbReference>
<name>A0A1I1TEI1_9BACI</name>
<evidence type="ECO:0000256" key="1">
    <source>
        <dbReference type="ARBA" id="ARBA00001933"/>
    </source>
</evidence>
<protein>
    <recommendedName>
        <fullName evidence="3">cysteine desulfurase</fullName>
        <ecNumber evidence="3">2.8.1.7</ecNumber>
    </recommendedName>
</protein>
<dbReference type="SUPFAM" id="SSF53383">
    <property type="entry name" value="PLP-dependent transferases"/>
    <property type="match status" value="1"/>
</dbReference>
<evidence type="ECO:0000256" key="7">
    <source>
        <dbReference type="ARBA" id="ARBA00023004"/>
    </source>
</evidence>
<dbReference type="InterPro" id="IPR015421">
    <property type="entry name" value="PyrdxlP-dep_Trfase_major"/>
</dbReference>
<evidence type="ECO:0000259" key="11">
    <source>
        <dbReference type="Pfam" id="PF00266"/>
    </source>
</evidence>
<dbReference type="Pfam" id="PF00266">
    <property type="entry name" value="Aminotran_5"/>
    <property type="match status" value="1"/>
</dbReference>
<feature type="domain" description="Aminotransferase class V" evidence="11">
    <location>
        <begin position="4"/>
        <end position="364"/>
    </location>
</feature>
<dbReference type="GO" id="GO:0051536">
    <property type="term" value="F:iron-sulfur cluster binding"/>
    <property type="evidence" value="ECO:0007669"/>
    <property type="project" value="UniProtKB-KW"/>
</dbReference>
<evidence type="ECO:0000256" key="4">
    <source>
        <dbReference type="ARBA" id="ARBA00022679"/>
    </source>
</evidence>
<keyword evidence="13" id="KW-1185">Reference proteome</keyword>
<dbReference type="EC" id="2.8.1.7" evidence="3"/>
<dbReference type="Proteomes" id="UP000199474">
    <property type="component" value="Unassembled WGS sequence"/>
</dbReference>
<dbReference type="GO" id="GO:0031071">
    <property type="term" value="F:cysteine desulfurase activity"/>
    <property type="evidence" value="ECO:0007669"/>
    <property type="project" value="UniProtKB-EC"/>
</dbReference>
<evidence type="ECO:0000256" key="9">
    <source>
        <dbReference type="ARBA" id="ARBA00050776"/>
    </source>
</evidence>
<evidence type="ECO:0000313" key="13">
    <source>
        <dbReference type="Proteomes" id="UP000199474"/>
    </source>
</evidence>
<comment type="cofactor">
    <cofactor evidence="1 10">
        <name>pyridoxal 5'-phosphate</name>
        <dbReference type="ChEBI" id="CHEBI:597326"/>
    </cofactor>
</comment>
<evidence type="ECO:0000256" key="10">
    <source>
        <dbReference type="RuleBase" id="RU004504"/>
    </source>
</evidence>
<evidence type="ECO:0000256" key="2">
    <source>
        <dbReference type="ARBA" id="ARBA00006490"/>
    </source>
</evidence>
<sequence length="380" mass="41299">MNHIYLDHAATTPMDSQVVEAMNPVMTNIFGNPSSVHSFGRKARQYLDDSRRVMAGSINADEKEIVFTSGGTEADNLAMIGTALANQAKGNHIITTVQEHHAALHTAENLEKQGFEVTYLPVNDKGCVNVDDLTASLRDDTILVSIMYVNNETGVMQPIEAIGDSLKDHQAYFHTDAVQAFGLLEIDVKQLGIDLLTVSSHKINGPKGIGFLYVSNAVKIEALQFGGEQERKRRPGTENVAAAVGFKKAVELAVRNKAERSELYAAYKNQFLNRLSENGINYEINGVPEQTISTIVNLSFPGTNVEALLTNFDLSGISASSGSACTAGSVEPSHVLSAMYGKDSDRTTNSVRFSFGLFNTEENVMEAADRVAHIVERLTK</sequence>
<dbReference type="Gene3D" id="3.40.640.10">
    <property type="entry name" value="Type I PLP-dependent aspartate aminotransferase-like (Major domain)"/>
    <property type="match status" value="1"/>
</dbReference>
<dbReference type="OrthoDB" id="9808002at2"/>
<dbReference type="InterPro" id="IPR020578">
    <property type="entry name" value="Aminotrans_V_PyrdxlP_BS"/>
</dbReference>
<gene>
    <name evidence="12" type="ORF">SAMN05216238_102239</name>
</gene>
<dbReference type="InterPro" id="IPR000192">
    <property type="entry name" value="Aminotrans_V_dom"/>
</dbReference>
<evidence type="ECO:0000256" key="3">
    <source>
        <dbReference type="ARBA" id="ARBA00012239"/>
    </source>
</evidence>
<dbReference type="PIRSF" id="PIRSF005572">
    <property type="entry name" value="NifS"/>
    <property type="match status" value="1"/>
</dbReference>
<dbReference type="STRING" id="640948.SAMN05216238_102239"/>
<reference evidence="13" key="1">
    <citation type="submission" date="2016-10" db="EMBL/GenBank/DDBJ databases">
        <authorList>
            <person name="Varghese N."/>
            <person name="Submissions S."/>
        </authorList>
    </citation>
    <scope>NUCLEOTIDE SEQUENCE [LARGE SCALE GENOMIC DNA]</scope>
    <source>
        <strain evidence="13">DSM 22530</strain>
    </source>
</reference>
<comment type="similarity">
    <text evidence="2">Belongs to the class-V pyridoxal-phosphate-dependent aminotransferase family. NifS/IscS subfamily.</text>
</comment>
<dbReference type="PANTHER" id="PTHR11601">
    <property type="entry name" value="CYSTEINE DESULFURYLASE FAMILY MEMBER"/>
    <property type="match status" value="1"/>
</dbReference>
<keyword evidence="6" id="KW-0663">Pyridoxal phosphate</keyword>
<evidence type="ECO:0000256" key="5">
    <source>
        <dbReference type="ARBA" id="ARBA00022723"/>
    </source>
</evidence>
<dbReference type="Gene3D" id="3.90.1150.10">
    <property type="entry name" value="Aspartate Aminotransferase, domain 1"/>
    <property type="match status" value="1"/>
</dbReference>
<dbReference type="InterPro" id="IPR015424">
    <property type="entry name" value="PyrdxlP-dep_Trfase"/>
</dbReference>
<dbReference type="Gene3D" id="1.10.260.50">
    <property type="match status" value="1"/>
</dbReference>
<keyword evidence="7" id="KW-0408">Iron</keyword>
<dbReference type="InterPro" id="IPR016454">
    <property type="entry name" value="Cysteine_dSase"/>
</dbReference>
<organism evidence="12 13">
    <name type="scientific">Lentibacillus persicus</name>
    <dbReference type="NCBI Taxonomy" id="640948"/>
    <lineage>
        <taxon>Bacteria</taxon>
        <taxon>Bacillati</taxon>
        <taxon>Bacillota</taxon>
        <taxon>Bacilli</taxon>
        <taxon>Bacillales</taxon>
        <taxon>Bacillaceae</taxon>
        <taxon>Lentibacillus</taxon>
    </lineage>
</organism>
<dbReference type="EMBL" id="FOMR01000002">
    <property type="protein sequence ID" value="SFD56976.1"/>
    <property type="molecule type" value="Genomic_DNA"/>
</dbReference>
<keyword evidence="4" id="KW-0808">Transferase</keyword>
<dbReference type="PROSITE" id="PS00595">
    <property type="entry name" value="AA_TRANSFER_CLASS_5"/>
    <property type="match status" value="1"/>
</dbReference>
<evidence type="ECO:0000256" key="6">
    <source>
        <dbReference type="ARBA" id="ARBA00022898"/>
    </source>
</evidence>
<dbReference type="NCBIfam" id="NF002806">
    <property type="entry name" value="PRK02948.1"/>
    <property type="match status" value="1"/>
</dbReference>
<proteinExistence type="inferred from homology"/>
<evidence type="ECO:0000313" key="12">
    <source>
        <dbReference type="EMBL" id="SFD56976.1"/>
    </source>
</evidence>